<dbReference type="PANTHER" id="PTHR11046:SF0">
    <property type="entry name" value="OLIGORIBONUCLEASE, MITOCHONDRIAL"/>
    <property type="match status" value="1"/>
</dbReference>
<dbReference type="GeneID" id="55564363"/>
<dbReference type="InterPro" id="IPR012337">
    <property type="entry name" value="RNaseH-like_sf"/>
</dbReference>
<evidence type="ECO:0000313" key="8">
    <source>
        <dbReference type="EMBL" id="NMW86718.1"/>
    </source>
</evidence>
<dbReference type="Gene3D" id="3.30.420.10">
    <property type="entry name" value="Ribonuclease H-like superfamily/Ribonuclease H"/>
    <property type="match status" value="1"/>
</dbReference>
<name>A0A7Y0UG78_9ACTO</name>
<evidence type="ECO:0000256" key="2">
    <source>
        <dbReference type="ARBA" id="ARBA00022722"/>
    </source>
</evidence>
<comment type="caution">
    <text evidence="8">The sequence shown here is derived from an EMBL/GenBank/DDBJ whole genome shotgun (WGS) entry which is preliminary data.</text>
</comment>
<keyword evidence="4" id="KW-0269">Exonuclease</keyword>
<dbReference type="CDD" id="cd06135">
    <property type="entry name" value="Orn"/>
    <property type="match status" value="1"/>
</dbReference>
<evidence type="ECO:0000259" key="7">
    <source>
        <dbReference type="SMART" id="SM00479"/>
    </source>
</evidence>
<accession>A0A7Y0UG78</accession>
<dbReference type="GO" id="GO:0000175">
    <property type="term" value="F:3'-5'-RNA exonuclease activity"/>
    <property type="evidence" value="ECO:0007669"/>
    <property type="project" value="InterPro"/>
</dbReference>
<feature type="domain" description="Exonuclease" evidence="7">
    <location>
        <begin position="14"/>
        <end position="188"/>
    </location>
</feature>
<dbReference type="OMA" id="AFFHYRN"/>
<dbReference type="InterPro" id="IPR036397">
    <property type="entry name" value="RNaseH_sf"/>
</dbReference>
<sequence length="212" mass="23598">MGDEYRMGNKKTDPMVWIDCEMTGLDLHVDELIEVAVIVTDAELNPLDSGIDLLIKPSATAMNHMGEFVREMHTKSGLLAKLDTGLSVEEAGRQVLDYVKRLVPEPGKAQLAGNSVHSDKAFLAKQMPELINWLHYRIIDVSTLKELAMRWYPKVYGLAPEKTGNHRALGDIIDSLNELRYYRSVLLPAGEGPSTEELQSAAAHILQTSPFK</sequence>
<protein>
    <recommendedName>
        <fullName evidence="6">Oligoribonuclease</fullName>
    </recommendedName>
</protein>
<reference evidence="8 9" key="1">
    <citation type="submission" date="2020-04" db="EMBL/GenBank/DDBJ databases">
        <title>Antimicrobial susceptibility and clonality of vaginal-derived multi-drug resistant Mobiluncus isolates in China.</title>
        <authorList>
            <person name="Zhang X."/>
        </authorList>
    </citation>
    <scope>NUCLEOTIDE SEQUENCE [LARGE SCALE GENOMIC DNA]</scope>
    <source>
        <strain evidence="8 9">19</strain>
    </source>
</reference>
<dbReference type="SMART" id="SM00479">
    <property type="entry name" value="EXOIII"/>
    <property type="match status" value="1"/>
</dbReference>
<organism evidence="8 9">
    <name type="scientific">Mobiluncus curtisii</name>
    <dbReference type="NCBI Taxonomy" id="2051"/>
    <lineage>
        <taxon>Bacteria</taxon>
        <taxon>Bacillati</taxon>
        <taxon>Actinomycetota</taxon>
        <taxon>Actinomycetes</taxon>
        <taxon>Actinomycetales</taxon>
        <taxon>Actinomycetaceae</taxon>
        <taxon>Mobiluncus</taxon>
    </lineage>
</organism>
<keyword evidence="2" id="KW-0540">Nuclease</keyword>
<evidence type="ECO:0000256" key="1">
    <source>
        <dbReference type="ARBA" id="ARBA00009921"/>
    </source>
</evidence>
<dbReference type="InterPro" id="IPR013520">
    <property type="entry name" value="Ribonucl_H"/>
</dbReference>
<gene>
    <name evidence="8" type="primary">orn</name>
    <name evidence="8" type="ORF">HHJ67_02980</name>
</gene>
<keyword evidence="3 8" id="KW-0378">Hydrolase</keyword>
<dbReference type="RefSeq" id="WP_004008199.1">
    <property type="nucleotide sequence ID" value="NZ_CAMYEK010000016.1"/>
</dbReference>
<comment type="similarity">
    <text evidence="1">Belongs to the oligoribonuclease family.</text>
</comment>
<evidence type="ECO:0000313" key="9">
    <source>
        <dbReference type="Proteomes" id="UP000553981"/>
    </source>
</evidence>
<dbReference type="Pfam" id="PF00929">
    <property type="entry name" value="RNase_T"/>
    <property type="match status" value="1"/>
</dbReference>
<dbReference type="GO" id="GO:0003676">
    <property type="term" value="F:nucleic acid binding"/>
    <property type="evidence" value="ECO:0007669"/>
    <property type="project" value="InterPro"/>
</dbReference>
<evidence type="ECO:0000256" key="4">
    <source>
        <dbReference type="ARBA" id="ARBA00022839"/>
    </source>
</evidence>
<dbReference type="SUPFAM" id="SSF53098">
    <property type="entry name" value="Ribonuclease H-like"/>
    <property type="match status" value="1"/>
</dbReference>
<dbReference type="EMBL" id="JABCUI010000001">
    <property type="protein sequence ID" value="NMW86718.1"/>
    <property type="molecule type" value="Genomic_DNA"/>
</dbReference>
<dbReference type="FunFam" id="3.30.420.10:FF:000003">
    <property type="entry name" value="Oligoribonuclease"/>
    <property type="match status" value="1"/>
</dbReference>
<dbReference type="InterPro" id="IPR022894">
    <property type="entry name" value="Oligoribonuclease"/>
</dbReference>
<proteinExistence type="inferred from homology"/>
<dbReference type="Proteomes" id="UP000553981">
    <property type="component" value="Unassembled WGS sequence"/>
</dbReference>
<evidence type="ECO:0000256" key="5">
    <source>
        <dbReference type="ARBA" id="ARBA00057155"/>
    </source>
</evidence>
<evidence type="ECO:0000256" key="3">
    <source>
        <dbReference type="ARBA" id="ARBA00022801"/>
    </source>
</evidence>
<dbReference type="NCBIfam" id="NF003765">
    <property type="entry name" value="PRK05359.1"/>
    <property type="match status" value="1"/>
</dbReference>
<evidence type="ECO:0000256" key="6">
    <source>
        <dbReference type="ARBA" id="ARBA00070964"/>
    </source>
</evidence>
<dbReference type="AlphaFoldDB" id="A0A7Y0UG78"/>
<comment type="function">
    <text evidence="5">3'-to-5' exoribonuclease specific for small oligoribonucleotides.</text>
</comment>
<dbReference type="PANTHER" id="PTHR11046">
    <property type="entry name" value="OLIGORIBONUCLEASE, MITOCHONDRIAL"/>
    <property type="match status" value="1"/>
</dbReference>